<evidence type="ECO:0000313" key="1">
    <source>
        <dbReference type="EMBL" id="CAK7232165.1"/>
    </source>
</evidence>
<keyword evidence="2" id="KW-1185">Reference proteome</keyword>
<evidence type="ECO:0008006" key="3">
    <source>
        <dbReference type="Google" id="ProtNLM"/>
    </source>
</evidence>
<protein>
    <recommendedName>
        <fullName evidence="3">Ig-like domain-containing protein</fullName>
    </recommendedName>
</protein>
<organism evidence="1 2">
    <name type="scientific">Sporothrix eucalyptigena</name>
    <dbReference type="NCBI Taxonomy" id="1812306"/>
    <lineage>
        <taxon>Eukaryota</taxon>
        <taxon>Fungi</taxon>
        <taxon>Dikarya</taxon>
        <taxon>Ascomycota</taxon>
        <taxon>Pezizomycotina</taxon>
        <taxon>Sordariomycetes</taxon>
        <taxon>Sordariomycetidae</taxon>
        <taxon>Ophiostomatales</taxon>
        <taxon>Ophiostomataceae</taxon>
        <taxon>Sporothrix</taxon>
    </lineage>
</organism>
<comment type="caution">
    <text evidence="1">The sequence shown here is derived from an EMBL/GenBank/DDBJ whole genome shotgun (WGS) entry which is preliminary data.</text>
</comment>
<evidence type="ECO:0000313" key="2">
    <source>
        <dbReference type="Proteomes" id="UP001642482"/>
    </source>
</evidence>
<accession>A0ABP0CJE8</accession>
<dbReference type="Proteomes" id="UP001642482">
    <property type="component" value="Unassembled WGS sequence"/>
</dbReference>
<dbReference type="SUPFAM" id="SSF49785">
    <property type="entry name" value="Galactose-binding domain-like"/>
    <property type="match status" value="1"/>
</dbReference>
<proteinExistence type="predicted"/>
<dbReference type="Gene3D" id="2.60.120.260">
    <property type="entry name" value="Galactose-binding domain-like"/>
    <property type="match status" value="1"/>
</dbReference>
<name>A0ABP0CJE8_9PEZI</name>
<dbReference type="InterPro" id="IPR008979">
    <property type="entry name" value="Galactose-bd-like_sf"/>
</dbReference>
<reference evidence="1 2" key="1">
    <citation type="submission" date="2024-01" db="EMBL/GenBank/DDBJ databases">
        <authorList>
            <person name="Allen C."/>
            <person name="Tagirdzhanova G."/>
        </authorList>
    </citation>
    <scope>NUCLEOTIDE SEQUENCE [LARGE SCALE GENOMIC DNA]</scope>
</reference>
<sequence length="162" mass="17459">MSDNVRLSPQYFHFLLPPNLPGPNQVTNGDFASGNINGWMIAGDGDLYSGDYSIYVCVKSSGNAYTTFSQTVPATNAGGTYIFSITYSLLEFDRGSTVVCSLGGTQFNLPTDNPSSSQTYVNTFTAESASTLLSCTSTIPVSNSPVYANRFYFSDIKVQQCL</sequence>
<dbReference type="EMBL" id="CAWUHD010000109">
    <property type="protein sequence ID" value="CAK7232165.1"/>
    <property type="molecule type" value="Genomic_DNA"/>
</dbReference>
<gene>
    <name evidence="1" type="ORF">SEUCBS140593_008169</name>
</gene>